<name>A0A7C5U3H6_9BACT</name>
<sequence>MLRLIPCTFGVFIEGILPSNLKLFNYGLNTLRMKTARFLSVFFERSKTKHLVKYCFKHITKL</sequence>
<accession>A0A7C5U3H6</accession>
<reference evidence="1" key="1">
    <citation type="journal article" date="2020" name="mSystems">
        <title>Genome- and Community-Level Interaction Insights into Carbon Utilization and Element Cycling Functions of Hydrothermarchaeota in Hydrothermal Sediment.</title>
        <authorList>
            <person name="Zhou Z."/>
            <person name="Liu Y."/>
            <person name="Xu W."/>
            <person name="Pan J."/>
            <person name="Luo Z.H."/>
            <person name="Li M."/>
        </authorList>
    </citation>
    <scope>NUCLEOTIDE SEQUENCE [LARGE SCALE GENOMIC DNA]</scope>
    <source>
        <strain evidence="1">SpSt-1088</strain>
    </source>
</reference>
<organism evidence="1">
    <name type="scientific">Fervidobacterium nodosum</name>
    <dbReference type="NCBI Taxonomy" id="2424"/>
    <lineage>
        <taxon>Bacteria</taxon>
        <taxon>Thermotogati</taxon>
        <taxon>Thermotogota</taxon>
        <taxon>Thermotogae</taxon>
        <taxon>Thermotogales</taxon>
        <taxon>Fervidobacteriaceae</taxon>
        <taxon>Fervidobacterium</taxon>
    </lineage>
</organism>
<proteinExistence type="predicted"/>
<comment type="caution">
    <text evidence="1">The sequence shown here is derived from an EMBL/GenBank/DDBJ whole genome shotgun (WGS) entry which is preliminary data.</text>
</comment>
<evidence type="ECO:0000313" key="1">
    <source>
        <dbReference type="EMBL" id="HHR34379.1"/>
    </source>
</evidence>
<dbReference type="AlphaFoldDB" id="A0A7C5U3H6"/>
<gene>
    <name evidence="1" type="ORF">ENM46_05485</name>
</gene>
<protein>
    <submittedName>
        <fullName evidence="1">Uncharacterized protein</fullName>
    </submittedName>
</protein>
<dbReference type="EMBL" id="DRXW01000330">
    <property type="protein sequence ID" value="HHR34379.1"/>
    <property type="molecule type" value="Genomic_DNA"/>
</dbReference>